<keyword evidence="3" id="KW-1185">Reference proteome</keyword>
<comment type="caution">
    <text evidence="2">The sequence shown here is derived from an EMBL/GenBank/DDBJ whole genome shotgun (WGS) entry which is preliminary data.</text>
</comment>
<proteinExistence type="predicted"/>
<dbReference type="GO" id="GO:0016740">
    <property type="term" value="F:transferase activity"/>
    <property type="evidence" value="ECO:0007669"/>
    <property type="project" value="UniProtKB-KW"/>
</dbReference>
<evidence type="ECO:0000259" key="1">
    <source>
        <dbReference type="Pfam" id="PF07969"/>
    </source>
</evidence>
<dbReference type="InterPro" id="IPR011059">
    <property type="entry name" value="Metal-dep_hydrolase_composite"/>
</dbReference>
<dbReference type="InterPro" id="IPR012027">
    <property type="entry name" value="Formylmethanofuran_DH_asu"/>
</dbReference>
<gene>
    <name evidence="2" type="primary">fhcA</name>
    <name evidence="2" type="ORF">LF1_09450</name>
</gene>
<dbReference type="Gene3D" id="2.30.40.10">
    <property type="entry name" value="Urease, subunit C, domain 1"/>
    <property type="match status" value="1"/>
</dbReference>
<dbReference type="InterPro" id="IPR050378">
    <property type="entry name" value="Metallo-dep_Hydrolases_sf"/>
</dbReference>
<name>A0A5B1CCY3_9BACT</name>
<dbReference type="PANTHER" id="PTHR11647">
    <property type="entry name" value="HYDRANTOINASE/DIHYDROPYRIMIDINASE FAMILY MEMBER"/>
    <property type="match status" value="1"/>
</dbReference>
<dbReference type="NCBIfam" id="TIGR03121">
    <property type="entry name" value="one_C_dehyd_A"/>
    <property type="match status" value="1"/>
</dbReference>
<dbReference type="PIRSF" id="PIRSF006453">
    <property type="entry name" value="FwdA"/>
    <property type="match status" value="1"/>
</dbReference>
<dbReference type="PANTHER" id="PTHR11647:SF1">
    <property type="entry name" value="COLLAPSIN RESPONSE MEDIATOR PROTEIN"/>
    <property type="match status" value="1"/>
</dbReference>
<evidence type="ECO:0000313" key="3">
    <source>
        <dbReference type="Proteomes" id="UP000322699"/>
    </source>
</evidence>
<keyword evidence="2" id="KW-0808">Transferase</keyword>
<dbReference type="InterPro" id="IPR032466">
    <property type="entry name" value="Metal_Hydrolase"/>
</dbReference>
<accession>A0A5B1CCY3</accession>
<keyword evidence="2" id="KW-0378">Hydrolase</keyword>
<reference evidence="2 3" key="1">
    <citation type="submission" date="2019-08" db="EMBL/GenBank/DDBJ databases">
        <title>Deep-cultivation of Planctomycetes and their phenomic and genomic characterization uncovers novel biology.</title>
        <authorList>
            <person name="Wiegand S."/>
            <person name="Jogler M."/>
            <person name="Boedeker C."/>
            <person name="Pinto D."/>
            <person name="Vollmers J."/>
            <person name="Rivas-Marin E."/>
            <person name="Kohn T."/>
            <person name="Peeters S.H."/>
            <person name="Heuer A."/>
            <person name="Rast P."/>
            <person name="Oberbeckmann S."/>
            <person name="Bunk B."/>
            <person name="Jeske O."/>
            <person name="Meyerdierks A."/>
            <person name="Storesund J.E."/>
            <person name="Kallscheuer N."/>
            <person name="Luecker S."/>
            <person name="Lage O.M."/>
            <person name="Pohl T."/>
            <person name="Merkel B.J."/>
            <person name="Hornburger P."/>
            <person name="Mueller R.-W."/>
            <person name="Bruemmer F."/>
            <person name="Labrenz M."/>
            <person name="Spormann A.M."/>
            <person name="Op Den Camp H."/>
            <person name="Overmann J."/>
            <person name="Amann R."/>
            <person name="Jetten M.S.M."/>
            <person name="Mascher T."/>
            <person name="Medema M.H."/>
            <person name="Devos D.P."/>
            <person name="Kaster A.-K."/>
            <person name="Ovreas L."/>
            <person name="Rohde M."/>
            <person name="Galperin M.Y."/>
            <person name="Jogler C."/>
        </authorList>
    </citation>
    <scope>NUCLEOTIDE SEQUENCE [LARGE SCALE GENOMIC DNA]</scope>
    <source>
        <strain evidence="2 3">LF1</strain>
    </source>
</reference>
<protein>
    <submittedName>
        <fullName evidence="2">Formyltransferase/hydrolase complex Fhc subunit A</fullName>
        <ecNumber evidence="2">3.5.1.-</ecNumber>
    </submittedName>
</protein>
<sequence>MLPAMWEGPAAYASRLTLSDLPCDVRLRDNRPKFRTAESMSALKNILITGGRVVDPDSGIDQLADVAIAGDRIVDGSAESFVPEKVIDASGCVVMAGGIDLHTHIGGGKVSLARMLMADHRSVDKFLPTASQTADLYLNMGYTTCFEPAVIPCNARSAHAEMAAVTGIDTGGYCLLGNDEVLLEMIGSNQPPELINDYVAWMVRATRSIAVKVVNPGGISAFKYGVRNFDLDTPHPKYGCTAAKVIEVLCRSVSEIGLVHPLHVHCSNLGVPGNIDTTLATIRAANGLPIHLTHAQFHCYAKGDQDHESAMVSGAAQLADAIRRHPNVTIDVGQIMFGQTVTISADTMHQHDHFRHAKPRKSVLVDVECEAGCGVVPFRYRKRQFVHSLQWAIGLELFLMIDDPSRVFLTTDHPNGAPFTSYPHLIRLLGDRSFRETALAEINSEAQSSCSLGGIDREYSLSEIATMTRSAPAKILGLSDRGHLSHGAIADVVIYPDGKNLDAMFATPDYVIKGGNVVRDPTGSTIPDNPIPSSTLAANVSFDPTSVQKLESRYESRSTFAMQRLWISDDEMRNVLGSEVVATDIKERQR</sequence>
<dbReference type="AlphaFoldDB" id="A0A5B1CCY3"/>
<dbReference type="GO" id="GO:0016810">
    <property type="term" value="F:hydrolase activity, acting on carbon-nitrogen (but not peptide) bonds"/>
    <property type="evidence" value="ECO:0007669"/>
    <property type="project" value="InterPro"/>
</dbReference>
<dbReference type="EMBL" id="VRLW01000001">
    <property type="protein sequence ID" value="KAA1258426.1"/>
    <property type="molecule type" value="Genomic_DNA"/>
</dbReference>
<dbReference type="Pfam" id="PF07969">
    <property type="entry name" value="Amidohydro_3"/>
    <property type="match status" value="1"/>
</dbReference>
<dbReference type="SUPFAM" id="SSF51338">
    <property type="entry name" value="Composite domain of metallo-dependent hydrolases"/>
    <property type="match status" value="1"/>
</dbReference>
<organism evidence="2 3">
    <name type="scientific">Rubripirellula obstinata</name>
    <dbReference type="NCBI Taxonomy" id="406547"/>
    <lineage>
        <taxon>Bacteria</taxon>
        <taxon>Pseudomonadati</taxon>
        <taxon>Planctomycetota</taxon>
        <taxon>Planctomycetia</taxon>
        <taxon>Pirellulales</taxon>
        <taxon>Pirellulaceae</taxon>
        <taxon>Rubripirellula</taxon>
    </lineage>
</organism>
<dbReference type="EC" id="3.5.1.-" evidence="2"/>
<dbReference type="Proteomes" id="UP000322699">
    <property type="component" value="Unassembled WGS sequence"/>
</dbReference>
<dbReference type="InterPro" id="IPR013108">
    <property type="entry name" value="Amidohydro_3"/>
</dbReference>
<dbReference type="SUPFAM" id="SSF51556">
    <property type="entry name" value="Metallo-dependent hydrolases"/>
    <property type="match status" value="1"/>
</dbReference>
<evidence type="ECO:0000313" key="2">
    <source>
        <dbReference type="EMBL" id="KAA1258426.1"/>
    </source>
</evidence>
<feature type="domain" description="Amidohydrolase 3" evidence="1">
    <location>
        <begin position="85"/>
        <end position="518"/>
    </location>
</feature>